<proteinExistence type="predicted"/>
<reference evidence="2 3" key="1">
    <citation type="submission" date="2022-12" db="EMBL/GenBank/DDBJ databases">
        <title>Chromosome-scale assembly of the Ensete ventricosum genome.</title>
        <authorList>
            <person name="Dussert Y."/>
            <person name="Stocks J."/>
            <person name="Wendawek A."/>
            <person name="Woldeyes F."/>
            <person name="Nichols R.A."/>
            <person name="Borrell J.S."/>
        </authorList>
    </citation>
    <scope>NUCLEOTIDE SEQUENCE [LARGE SCALE GENOMIC DNA]</scope>
    <source>
        <strain evidence="3">cv. Maze</strain>
        <tissue evidence="2">Seeds</tissue>
    </source>
</reference>
<gene>
    <name evidence="2" type="ORF">OPV22_027044</name>
</gene>
<keyword evidence="1" id="KW-1133">Transmembrane helix</keyword>
<feature type="transmembrane region" description="Helical" evidence="1">
    <location>
        <begin position="254"/>
        <end position="278"/>
    </location>
</feature>
<comment type="caution">
    <text evidence="2">The sequence shown here is derived from an EMBL/GenBank/DDBJ whole genome shotgun (WGS) entry which is preliminary data.</text>
</comment>
<dbReference type="AlphaFoldDB" id="A0AAV8P2L9"/>
<dbReference type="Proteomes" id="UP001222027">
    <property type="component" value="Unassembled WGS sequence"/>
</dbReference>
<keyword evidence="1" id="KW-0472">Membrane</keyword>
<keyword evidence="1" id="KW-0812">Transmembrane</keyword>
<feature type="transmembrane region" description="Helical" evidence="1">
    <location>
        <begin position="211"/>
        <end position="234"/>
    </location>
</feature>
<evidence type="ECO:0000313" key="2">
    <source>
        <dbReference type="EMBL" id="KAJ8464492.1"/>
    </source>
</evidence>
<accession>A0AAV8P2L9</accession>
<name>A0AAV8P2L9_ENSVE</name>
<sequence>MTWVVLGRINDAMGVSSSKVYRRKHVFDLMSTLSAALSPWKSSSFLVLSIFSLPKFYSPFQSDADISSLVSNAGISMRLKEYPTLKLHVILGVDFVVDLESVNGDSWALKSESAILPSYLRARQRRTPPSTCSSCCCLPLSCDVHESSLLKESIAHRSTSASSTSLPLPTPVREQLQACSAVSVPLRPINTPLNCLSYRPNQSQAQATSRLSFAMSVSSFTSKVSLLLLLLVLAEVSAQENSPAHGPAPAMDNGAAGVSPGACAVALASVMSFVALLAR</sequence>
<evidence type="ECO:0000256" key="1">
    <source>
        <dbReference type="SAM" id="Phobius"/>
    </source>
</evidence>
<dbReference type="EMBL" id="JAQQAF010000008">
    <property type="protein sequence ID" value="KAJ8464492.1"/>
    <property type="molecule type" value="Genomic_DNA"/>
</dbReference>
<keyword evidence="3" id="KW-1185">Reference proteome</keyword>
<organism evidence="2 3">
    <name type="scientific">Ensete ventricosum</name>
    <name type="common">Abyssinian banana</name>
    <name type="synonym">Musa ensete</name>
    <dbReference type="NCBI Taxonomy" id="4639"/>
    <lineage>
        <taxon>Eukaryota</taxon>
        <taxon>Viridiplantae</taxon>
        <taxon>Streptophyta</taxon>
        <taxon>Embryophyta</taxon>
        <taxon>Tracheophyta</taxon>
        <taxon>Spermatophyta</taxon>
        <taxon>Magnoliopsida</taxon>
        <taxon>Liliopsida</taxon>
        <taxon>Zingiberales</taxon>
        <taxon>Musaceae</taxon>
        <taxon>Ensete</taxon>
    </lineage>
</organism>
<evidence type="ECO:0000313" key="3">
    <source>
        <dbReference type="Proteomes" id="UP001222027"/>
    </source>
</evidence>
<protein>
    <submittedName>
        <fullName evidence="2">Uncharacterized protein</fullName>
    </submittedName>
</protein>